<dbReference type="PANTHER" id="PTHR35024">
    <property type="entry name" value="HYPOTHETICAL CYTOSOLIC PROTEIN"/>
    <property type="match status" value="1"/>
</dbReference>
<dbReference type="KEGG" id="hyl:LPB072_09935"/>
<evidence type="ECO:0000313" key="6">
    <source>
        <dbReference type="Proteomes" id="UP000185680"/>
    </source>
</evidence>
<dbReference type="RefSeq" id="WP_066088143.1">
    <property type="nucleotide sequence ID" value="NZ_CP017476.1"/>
</dbReference>
<dbReference type="AlphaFoldDB" id="A0A167IGZ0"/>
<dbReference type="Proteomes" id="UP000185657">
    <property type="component" value="Unassembled WGS sequence"/>
</dbReference>
<feature type="compositionally biased region" description="Basic residues" evidence="2">
    <location>
        <begin position="1"/>
        <end position="10"/>
    </location>
</feature>
<reference evidence="3 6" key="2">
    <citation type="submission" date="2016-10" db="EMBL/GenBank/DDBJ databases">
        <title>Hydorgenophaga sp. LPB0072 isolated from gastropod.</title>
        <authorList>
            <person name="Kim E."/>
            <person name="Yi H."/>
        </authorList>
    </citation>
    <scope>NUCLEOTIDE SEQUENCE [LARGE SCALE GENOMIC DNA]</scope>
    <source>
        <strain evidence="3 6">LPB0072</strain>
    </source>
</reference>
<reference evidence="4 5" key="1">
    <citation type="submission" date="2016-02" db="EMBL/GenBank/DDBJ databases">
        <title>Draft genome sequence of Hydrogenophaga sp. LPB0072.</title>
        <authorList>
            <person name="Shin S.-K."/>
            <person name="Yi H."/>
        </authorList>
    </citation>
    <scope>NUCLEOTIDE SEQUENCE [LARGE SCALE GENOMIC DNA]</scope>
    <source>
        <strain evidence="4 5">LPB0072</strain>
    </source>
</reference>
<dbReference type="Pfam" id="PF04519">
    <property type="entry name" value="Bactofilin"/>
    <property type="match status" value="1"/>
</dbReference>
<feature type="compositionally biased region" description="Polar residues" evidence="2">
    <location>
        <begin position="44"/>
        <end position="55"/>
    </location>
</feature>
<dbReference type="EMBL" id="CP017476">
    <property type="protein sequence ID" value="AOW13123.1"/>
    <property type="molecule type" value="Genomic_DNA"/>
</dbReference>
<name>A0A167IGZ0_9BURK</name>
<evidence type="ECO:0008006" key="7">
    <source>
        <dbReference type="Google" id="ProtNLM"/>
    </source>
</evidence>
<evidence type="ECO:0000313" key="3">
    <source>
        <dbReference type="EMBL" id="AOW13123.1"/>
    </source>
</evidence>
<evidence type="ECO:0000256" key="2">
    <source>
        <dbReference type="SAM" id="MobiDB-lite"/>
    </source>
</evidence>
<keyword evidence="5" id="KW-1185">Reference proteome</keyword>
<evidence type="ECO:0000313" key="5">
    <source>
        <dbReference type="Proteomes" id="UP000185657"/>
    </source>
</evidence>
<proteinExistence type="inferred from homology"/>
<organism evidence="3 6">
    <name type="scientific">Hydrogenophaga crassostreae</name>
    <dbReference type="NCBI Taxonomy" id="1763535"/>
    <lineage>
        <taxon>Bacteria</taxon>
        <taxon>Pseudomonadati</taxon>
        <taxon>Pseudomonadota</taxon>
        <taxon>Betaproteobacteria</taxon>
        <taxon>Burkholderiales</taxon>
        <taxon>Comamonadaceae</taxon>
        <taxon>Hydrogenophaga</taxon>
    </lineage>
</organism>
<dbReference type="STRING" id="1763535.LPB072_09935"/>
<feature type="compositionally biased region" description="Polar residues" evidence="2">
    <location>
        <begin position="21"/>
        <end position="33"/>
    </location>
</feature>
<protein>
    <recommendedName>
        <fullName evidence="7">Cell shape determination protein CcmA</fullName>
    </recommendedName>
</protein>
<dbReference type="InterPro" id="IPR007607">
    <property type="entry name" value="BacA/B"/>
</dbReference>
<sequence>MKAHRHHNTHRSSDKKPENPSMESQDNNPSPDQFNAPLGDNGFVNDNNTDGSNQALEVDVGKPMPTTQAAHMPLLQANSGSEAPVELPEGSPLRSMVAEGMHFVGNAQLSGPCSVAGQVEGNLTQATGAVVAVVVTETGRVKGDITARKISVMGHTDGILDSGEGEVALHDTASVHGLVRYGRIQVNGADLNATLERVNVKKPGV</sequence>
<accession>A0A167IGZ0</accession>
<feature type="region of interest" description="Disordered" evidence="2">
    <location>
        <begin position="1"/>
        <end position="58"/>
    </location>
</feature>
<gene>
    <name evidence="3" type="ORF">LPB072_09935</name>
    <name evidence="4" type="ORF">LPB72_07435</name>
</gene>
<dbReference type="EMBL" id="LVWD01000007">
    <property type="protein sequence ID" value="OAD42732.1"/>
    <property type="molecule type" value="Genomic_DNA"/>
</dbReference>
<evidence type="ECO:0000313" key="4">
    <source>
        <dbReference type="EMBL" id="OAD42732.1"/>
    </source>
</evidence>
<evidence type="ECO:0000256" key="1">
    <source>
        <dbReference type="ARBA" id="ARBA00044755"/>
    </source>
</evidence>
<dbReference type="OrthoDB" id="8900332at2"/>
<dbReference type="PANTHER" id="PTHR35024:SF4">
    <property type="entry name" value="POLYMER-FORMING CYTOSKELETAL PROTEIN"/>
    <property type="match status" value="1"/>
</dbReference>
<comment type="similarity">
    <text evidence="1">Belongs to the bactofilin family.</text>
</comment>
<dbReference type="Proteomes" id="UP000185680">
    <property type="component" value="Chromosome"/>
</dbReference>